<name>Q4BVC4_CROWT</name>
<dbReference type="EMBL" id="AADV02000216">
    <property type="protein sequence ID" value="EAM47854.1"/>
    <property type="molecule type" value="Genomic_DNA"/>
</dbReference>
<evidence type="ECO:0000256" key="2">
    <source>
        <dbReference type="SAM" id="Phobius"/>
    </source>
</evidence>
<reference evidence="3" key="2">
    <citation type="submission" date="2005-06" db="EMBL/GenBank/DDBJ databases">
        <title>Sequencing of the draft genome and assembly of Crocosphaera watsonii WH 8501.</title>
        <authorList>
            <consortium name="US DOE Joint Genome Institute (JGI-PGF)"/>
            <person name="Copeland A."/>
            <person name="Lucas S."/>
            <person name="Lapidus A."/>
            <person name="Barry K."/>
            <person name="Detter C."/>
            <person name="Glavina T."/>
            <person name="Hammon N."/>
            <person name="Israni S."/>
            <person name="Pitluck S."/>
            <person name="Richardson P."/>
        </authorList>
    </citation>
    <scope>NUCLEOTIDE SEQUENCE [LARGE SCALE GENOMIC DNA]</scope>
    <source>
        <strain evidence="3">WH 8501</strain>
    </source>
</reference>
<accession>Q4BVC4</accession>
<gene>
    <name evidence="3" type="ORF">CwatDRAFT_0652</name>
</gene>
<feature type="region of interest" description="Disordered" evidence="1">
    <location>
        <begin position="1"/>
        <end position="40"/>
    </location>
</feature>
<dbReference type="KEGG" id="cwa:CwatDRAFT_0652"/>
<reference evidence="3" key="1">
    <citation type="submission" date="2004-02" db="EMBL/GenBank/DDBJ databases">
        <authorList>
            <consortium name="DOE Joint Genome Institute"/>
        </authorList>
    </citation>
    <scope>NUCLEOTIDE SEQUENCE [LARGE SCALE GENOMIC DNA]</scope>
    <source>
        <strain evidence="3">WH 8501</strain>
    </source>
</reference>
<keyword evidence="2" id="KW-0812">Transmembrane</keyword>
<comment type="caution">
    <text evidence="3">The sequence shown here is derived from an EMBL/GenBank/DDBJ whole genome shotgun (WGS) entry which is preliminary data.</text>
</comment>
<dbReference type="Proteomes" id="UP000003922">
    <property type="component" value="Unassembled WGS sequence"/>
</dbReference>
<keyword evidence="2" id="KW-0472">Membrane</keyword>
<reference evidence="3" key="3">
    <citation type="submission" date="2016-12" db="EMBL/GenBank/DDBJ databases">
        <title>Annotation of the draft genome assembly of Crocosphaera watsonii WH 8501.</title>
        <authorList>
            <consortium name="US DOE Joint Genome Institute (JGI-ORNL)"/>
            <person name="Larimer F."/>
            <person name="Land M."/>
        </authorList>
    </citation>
    <scope>NUCLEOTIDE SEQUENCE</scope>
    <source>
        <strain evidence="3">WH 8501</strain>
    </source>
</reference>
<evidence type="ECO:0000256" key="1">
    <source>
        <dbReference type="SAM" id="MobiDB-lite"/>
    </source>
</evidence>
<evidence type="ECO:0000313" key="3">
    <source>
        <dbReference type="EMBL" id="EAM47854.1"/>
    </source>
</evidence>
<organism evidence="3 4">
    <name type="scientific">Crocosphaera watsonii WH 8501</name>
    <dbReference type="NCBI Taxonomy" id="165597"/>
    <lineage>
        <taxon>Bacteria</taxon>
        <taxon>Bacillati</taxon>
        <taxon>Cyanobacteriota</taxon>
        <taxon>Cyanophyceae</taxon>
        <taxon>Oscillatoriophycideae</taxon>
        <taxon>Chroococcales</taxon>
        <taxon>Aphanothecaceae</taxon>
        <taxon>Crocosphaera</taxon>
    </lineage>
</organism>
<keyword evidence="2" id="KW-1133">Transmembrane helix</keyword>
<feature type="compositionally biased region" description="Polar residues" evidence="1">
    <location>
        <begin position="22"/>
        <end position="40"/>
    </location>
</feature>
<keyword evidence="4" id="KW-1185">Reference proteome</keyword>
<protein>
    <submittedName>
        <fullName evidence="3">Uncharacterized protein</fullName>
    </submittedName>
</protein>
<proteinExistence type="predicted"/>
<evidence type="ECO:0000313" key="4">
    <source>
        <dbReference type="Proteomes" id="UP000003922"/>
    </source>
</evidence>
<sequence>MIQDSSKENYSPSEDRTKSTEENSSLKLVSSENLPAKQTPSRIKVRELVLGIGVGIIGTLAITKLVSVSPETSSDSGTLVLTETQGTAQRVTVGRVDVDFVNRTLKATGTVAAFESIPILSPANGLQI</sequence>
<feature type="transmembrane region" description="Helical" evidence="2">
    <location>
        <begin position="48"/>
        <end position="66"/>
    </location>
</feature>
<dbReference type="AlphaFoldDB" id="Q4BVC4"/>